<dbReference type="PANTHER" id="PTHR47780">
    <property type="entry name" value="PROTEIN SET DOMAIN GROUP 41"/>
    <property type="match status" value="1"/>
</dbReference>
<proteinExistence type="predicted"/>
<comment type="caution">
    <text evidence="1">The sequence shown here is derived from an EMBL/GenBank/DDBJ whole genome shotgun (WGS) entry which is preliminary data.</text>
</comment>
<name>A0A9D5HHQ8_9LILI</name>
<evidence type="ECO:0000313" key="2">
    <source>
        <dbReference type="Proteomes" id="UP001085076"/>
    </source>
</evidence>
<dbReference type="CDD" id="cd20071">
    <property type="entry name" value="SET_SMYD"/>
    <property type="match status" value="1"/>
</dbReference>
<organism evidence="1 2">
    <name type="scientific">Dioscorea zingiberensis</name>
    <dbReference type="NCBI Taxonomy" id="325984"/>
    <lineage>
        <taxon>Eukaryota</taxon>
        <taxon>Viridiplantae</taxon>
        <taxon>Streptophyta</taxon>
        <taxon>Embryophyta</taxon>
        <taxon>Tracheophyta</taxon>
        <taxon>Spermatophyta</taxon>
        <taxon>Magnoliopsida</taxon>
        <taxon>Liliopsida</taxon>
        <taxon>Dioscoreales</taxon>
        <taxon>Dioscoreaceae</taxon>
        <taxon>Dioscorea</taxon>
    </lineage>
</organism>
<gene>
    <name evidence="1" type="ORF">J5N97_012337</name>
</gene>
<dbReference type="InterPro" id="IPR046341">
    <property type="entry name" value="SET_dom_sf"/>
</dbReference>
<evidence type="ECO:0008006" key="3">
    <source>
        <dbReference type="Google" id="ProtNLM"/>
    </source>
</evidence>
<accession>A0A9D5HHQ8</accession>
<dbReference type="PANTHER" id="PTHR47780:SF1">
    <property type="entry name" value="PROTEIN SET DOMAIN GROUP 41"/>
    <property type="match status" value="1"/>
</dbReference>
<evidence type="ECO:0000313" key="1">
    <source>
        <dbReference type="EMBL" id="KAJ0976863.1"/>
    </source>
</evidence>
<sequence>MEVRAREAMGLAQDLTPPIPPLAAALHDAFLSSHCSSCFRLIFSRNTPLNPISFPSCPSCNASILYCSQSCSASDSPRHVSSGECRLLSTSPHACTSDLRAALRLLHSLGSHPLPTPPSRIGGLLVCDLDGAPEEEGESEISGRIREGATLMARARNGKLEGDVVATAEKEKAALWAVVRNAVEVQVGGAAAVGIAVYGPMFSWLNHSCSPNACYRFEYPSRSELDPGSFEPSSLRVFPSGHEQDAAAWSAWFCSETQLFIGLCGYGPRVVVRATKPIKKGEEICIAYIDLLQPKAARRADLSSKYRFLCCCARCSASPQQYVDHVLSCDLRILNSDHANADTSCEELADFLDQAIDKYMDDGNPQFFCEMVENMLLSGSFASKQFQAEKPFENKFKLHPLHHLSLSAYMSLSSTYKVRANDFGEENATKNFKMSRAATAYALLLAGATNHLFLSDVALIANGALFWINAGEALLNLLRSSKWDSAKLVDDESGYSIDVIPSHWSREIGPSVSWNEFEGRSVMFLNCISGTLIRFWPFLTEGFSFLEKIESPVDFTWLGLPKFPHQTLVNREVDAISREHLHFESQFKPGTATFEQERMNLFQVAALCLHYGRYLASICYGPKCYLADNASHLLNAQGFM</sequence>
<reference evidence="1" key="1">
    <citation type="submission" date="2021-03" db="EMBL/GenBank/DDBJ databases">
        <authorList>
            <person name="Li Z."/>
            <person name="Yang C."/>
        </authorList>
    </citation>
    <scope>NUCLEOTIDE SEQUENCE</scope>
    <source>
        <strain evidence="1">Dzin_1.0</strain>
        <tissue evidence="1">Leaf</tissue>
    </source>
</reference>
<dbReference type="Proteomes" id="UP001085076">
    <property type="component" value="Miscellaneous, Linkage group lg03"/>
</dbReference>
<dbReference type="AlphaFoldDB" id="A0A9D5HHQ8"/>
<dbReference type="EMBL" id="JAGGNH010000003">
    <property type="protein sequence ID" value="KAJ0976863.1"/>
    <property type="molecule type" value="Genomic_DNA"/>
</dbReference>
<dbReference type="Gene3D" id="2.170.270.10">
    <property type="entry name" value="SET domain"/>
    <property type="match status" value="1"/>
</dbReference>
<protein>
    <recommendedName>
        <fullName evidence="3">SET domain-containing protein</fullName>
    </recommendedName>
</protein>
<reference evidence="1" key="2">
    <citation type="journal article" date="2022" name="Hortic Res">
        <title>The genome of Dioscorea zingiberensis sheds light on the biosynthesis, origin and evolution of the medicinally important diosgenin saponins.</title>
        <authorList>
            <person name="Li Y."/>
            <person name="Tan C."/>
            <person name="Li Z."/>
            <person name="Guo J."/>
            <person name="Li S."/>
            <person name="Chen X."/>
            <person name="Wang C."/>
            <person name="Dai X."/>
            <person name="Yang H."/>
            <person name="Song W."/>
            <person name="Hou L."/>
            <person name="Xu J."/>
            <person name="Tong Z."/>
            <person name="Xu A."/>
            <person name="Yuan X."/>
            <person name="Wang W."/>
            <person name="Yang Q."/>
            <person name="Chen L."/>
            <person name="Sun Z."/>
            <person name="Wang K."/>
            <person name="Pan B."/>
            <person name="Chen J."/>
            <person name="Bao Y."/>
            <person name="Liu F."/>
            <person name="Qi X."/>
            <person name="Gang D.R."/>
            <person name="Wen J."/>
            <person name="Li J."/>
        </authorList>
    </citation>
    <scope>NUCLEOTIDE SEQUENCE</scope>
    <source>
        <strain evidence="1">Dzin_1.0</strain>
    </source>
</reference>
<keyword evidence="2" id="KW-1185">Reference proteome</keyword>
<dbReference type="SUPFAM" id="SSF82199">
    <property type="entry name" value="SET domain"/>
    <property type="match status" value="1"/>
</dbReference>
<dbReference type="OrthoDB" id="5945798at2759"/>